<feature type="domain" description="SH3b" evidence="4">
    <location>
        <begin position="47"/>
        <end position="109"/>
    </location>
</feature>
<evidence type="ECO:0000256" key="1">
    <source>
        <dbReference type="ARBA" id="ARBA00022801"/>
    </source>
</evidence>
<keyword evidence="3" id="KW-1133">Transmembrane helix</keyword>
<dbReference type="GO" id="GO:0008745">
    <property type="term" value="F:N-acetylmuramoyl-L-alanine amidase activity"/>
    <property type="evidence" value="ECO:0007669"/>
    <property type="project" value="InterPro"/>
</dbReference>
<dbReference type="PATRIC" id="fig|87541.4.peg.1110"/>
<dbReference type="InterPro" id="IPR050695">
    <property type="entry name" value="N-acetylmuramoyl_amidase_3"/>
</dbReference>
<dbReference type="InterPro" id="IPR003646">
    <property type="entry name" value="SH3-like_bac-type"/>
</dbReference>
<dbReference type="PANTHER" id="PTHR30404">
    <property type="entry name" value="N-ACETYLMURAMOYL-L-ALANINE AMIDASE"/>
    <property type="match status" value="1"/>
</dbReference>
<dbReference type="SMART" id="SM00287">
    <property type="entry name" value="SH3b"/>
    <property type="match status" value="3"/>
</dbReference>
<dbReference type="SUPFAM" id="SSF53187">
    <property type="entry name" value="Zn-dependent exopeptidases"/>
    <property type="match status" value="1"/>
</dbReference>
<accession>A0A133XYI1</accession>
<keyword evidence="2" id="KW-0961">Cell wall biogenesis/degradation</keyword>
<dbReference type="Pfam" id="PF08239">
    <property type="entry name" value="SH3_3"/>
    <property type="match status" value="2"/>
</dbReference>
<keyword evidence="1" id="KW-0378">Hydrolase</keyword>
<gene>
    <name evidence="5" type="ORF">HMPREF3187_01120</name>
</gene>
<dbReference type="AlphaFoldDB" id="A0A133XYI1"/>
<reference evidence="5 6" key="1">
    <citation type="submission" date="2016-01" db="EMBL/GenBank/DDBJ databases">
        <authorList>
            <person name="Oliw E.H."/>
        </authorList>
    </citation>
    <scope>NUCLEOTIDE SEQUENCE [LARGE SCALE GENOMIC DNA]</scope>
    <source>
        <strain evidence="5 6">KA00635</strain>
    </source>
</reference>
<sequence>MKINKGECPLKPTQLTPSKKKQVLIYYISLFILIGIAFSLILFYKHQQTLTITNGIVNMREGPGITYNMKEQLKEGTHYQVLDEQNHWKKIIANEGQVGWIPDWLTTDGVLSSNGNMQNSGFIATVINNQASVHEEAQASSKEIGKASQGEKFNIIHQEGGWINIQFRDDIGWLPQDKLEITPGTIAEAPRREQTQEEQEASKKFLSQYDAIVTATAAGAHICKAPEKGSEIVYKASKNEKFAYLGQKGAYYHVKVENGQEGYLANWLADSNSQAMAKKAEKAAAHSTLSHKTIVLDPGHGGKDPGATRGDYQEKDYTLQSAQAIKKALEEKGATVIMTRKDDTFIDLGPRAEIYNKAKADAFISLHYDAAEETTASGNTTYYYDKKSIPFAEAIQEQLMEQMNVPSNGIRHAVYQVLADSHNPAILIELGYMSNPNDVDKFTKPQYHDKLADAIVNGLLVYFQN</sequence>
<dbReference type="Proteomes" id="UP000070422">
    <property type="component" value="Unassembled WGS sequence"/>
</dbReference>
<dbReference type="GO" id="GO:0030288">
    <property type="term" value="C:outer membrane-bounded periplasmic space"/>
    <property type="evidence" value="ECO:0007669"/>
    <property type="project" value="TreeGrafter"/>
</dbReference>
<dbReference type="STRING" id="87541.AWM71_00040"/>
<evidence type="ECO:0000259" key="4">
    <source>
        <dbReference type="PROSITE" id="PS51781"/>
    </source>
</evidence>
<organism evidence="5 6">
    <name type="scientific">Aerococcus christensenii</name>
    <dbReference type="NCBI Taxonomy" id="87541"/>
    <lineage>
        <taxon>Bacteria</taxon>
        <taxon>Bacillati</taxon>
        <taxon>Bacillota</taxon>
        <taxon>Bacilli</taxon>
        <taxon>Lactobacillales</taxon>
        <taxon>Aerococcaceae</taxon>
        <taxon>Aerococcus</taxon>
    </lineage>
</organism>
<dbReference type="PROSITE" id="PS51781">
    <property type="entry name" value="SH3B"/>
    <property type="match status" value="1"/>
</dbReference>
<dbReference type="CDD" id="cd02696">
    <property type="entry name" value="MurNAc-LAA"/>
    <property type="match status" value="1"/>
</dbReference>
<dbReference type="PANTHER" id="PTHR30404:SF0">
    <property type="entry name" value="N-ACETYLMURAMOYL-L-ALANINE AMIDASE AMIC"/>
    <property type="match status" value="1"/>
</dbReference>
<name>A0A133XYI1_9LACT</name>
<comment type="caution">
    <text evidence="5">The sequence shown here is derived from an EMBL/GenBank/DDBJ whole genome shotgun (WGS) entry which is preliminary data.</text>
</comment>
<dbReference type="PIRSF" id="PIRSF037846">
    <property type="entry name" value="Autolysin_YrvJ_prd"/>
    <property type="match status" value="1"/>
</dbReference>
<dbReference type="GO" id="GO:0071555">
    <property type="term" value="P:cell wall organization"/>
    <property type="evidence" value="ECO:0007669"/>
    <property type="project" value="UniProtKB-KW"/>
</dbReference>
<dbReference type="SMART" id="SM00646">
    <property type="entry name" value="Ami_3"/>
    <property type="match status" value="1"/>
</dbReference>
<dbReference type="Pfam" id="PF01520">
    <property type="entry name" value="Amidase_3"/>
    <property type="match status" value="1"/>
</dbReference>
<keyword evidence="3" id="KW-0812">Transmembrane</keyword>
<evidence type="ECO:0000256" key="3">
    <source>
        <dbReference type="SAM" id="Phobius"/>
    </source>
</evidence>
<dbReference type="Gene3D" id="3.40.630.40">
    <property type="entry name" value="Zn-dependent exopeptidases"/>
    <property type="match status" value="1"/>
</dbReference>
<dbReference type="InterPro" id="IPR002508">
    <property type="entry name" value="MurNAc-LAA_cat"/>
</dbReference>
<feature type="transmembrane region" description="Helical" evidence="3">
    <location>
        <begin position="24"/>
        <end position="44"/>
    </location>
</feature>
<evidence type="ECO:0000256" key="2">
    <source>
        <dbReference type="ARBA" id="ARBA00023316"/>
    </source>
</evidence>
<dbReference type="GO" id="GO:0009253">
    <property type="term" value="P:peptidoglycan catabolic process"/>
    <property type="evidence" value="ECO:0007669"/>
    <property type="project" value="InterPro"/>
</dbReference>
<proteinExistence type="predicted"/>
<dbReference type="InterPro" id="IPR017293">
    <property type="entry name" value="N-acetylmuramoyl-L-ala_amidase"/>
</dbReference>
<evidence type="ECO:0000313" key="6">
    <source>
        <dbReference type="Proteomes" id="UP000070422"/>
    </source>
</evidence>
<dbReference type="Gene3D" id="2.30.30.40">
    <property type="entry name" value="SH3 Domains"/>
    <property type="match status" value="3"/>
</dbReference>
<dbReference type="EMBL" id="LSCQ01000051">
    <property type="protein sequence ID" value="KXB35992.1"/>
    <property type="molecule type" value="Genomic_DNA"/>
</dbReference>
<protein>
    <submittedName>
        <fullName evidence="5">N-acetylmuramoyl-L-alanine amidase</fullName>
    </submittedName>
</protein>
<evidence type="ECO:0000313" key="5">
    <source>
        <dbReference type="EMBL" id="KXB35992.1"/>
    </source>
</evidence>
<keyword evidence="3" id="KW-0472">Membrane</keyword>